<feature type="domain" description="Protein kinase" evidence="4">
    <location>
        <begin position="114"/>
        <end position="379"/>
    </location>
</feature>
<reference evidence="6 7" key="1">
    <citation type="submission" date="2024-01" db="EMBL/GenBank/DDBJ databases">
        <title>A draft genome for the cacao thread blight pathogen Marasmiellus scandens.</title>
        <authorList>
            <person name="Baruah I.K."/>
            <person name="Leung J."/>
            <person name="Bukari Y."/>
            <person name="Amoako-Attah I."/>
            <person name="Meinhardt L.W."/>
            <person name="Bailey B.A."/>
            <person name="Cohen S.P."/>
        </authorList>
    </citation>
    <scope>NUCLEOTIDE SEQUENCE [LARGE SCALE GENOMIC DNA]</scope>
    <source>
        <strain evidence="6 7">GH-19</strain>
    </source>
</reference>
<dbReference type="InterPro" id="IPR011009">
    <property type="entry name" value="Kinase-like_dom_sf"/>
</dbReference>
<dbReference type="InterPro" id="IPR052233">
    <property type="entry name" value="Rho-type_GEFs"/>
</dbReference>
<feature type="domain" description="PH" evidence="3">
    <location>
        <begin position="449"/>
        <end position="580"/>
    </location>
</feature>
<dbReference type="InterPro" id="IPR011993">
    <property type="entry name" value="PH-like_dom_sf"/>
</dbReference>
<dbReference type="EMBL" id="JBANRG010000086">
    <property type="protein sequence ID" value="KAK7437402.1"/>
    <property type="molecule type" value="Genomic_DNA"/>
</dbReference>
<dbReference type="SMART" id="SM00220">
    <property type="entry name" value="S_TKc"/>
    <property type="match status" value="1"/>
</dbReference>
<dbReference type="Pfam" id="PF15405">
    <property type="entry name" value="PH_5"/>
    <property type="match status" value="1"/>
</dbReference>
<evidence type="ECO:0000256" key="2">
    <source>
        <dbReference type="ARBA" id="ARBA00022658"/>
    </source>
</evidence>
<accession>A0ABR1ISS3</accession>
<sequence>MEDRRGGVPIRSLAKPPFQLPTTILTLRQPDELQREKEGSHRKIEAIISNKESYRIMLAQKGERAQQILDNLQNLYDCPDTTPKLRSQIFTAIVRLSKLSGLYPTCLVLDNVVKLGEHPVASGGFGEIWKGLIGDELACLKVVRIYGESDVQKLLKGFLKEAILWKQLKHPNVLPFLGLYFLDDTKQRICLISPWMEHGNLRQYLQDHCDKPIDRVLLAYDVACGLSYLHDEKIIHGDLKGDNILITPSGRASIADFGLSRITNSEALHWSSVSTTTHEKGGSARWLAPECLINGQQLTRSSDVYAFGGVCYETFTGRIPFHEFKHDAAVAIQLMKGNRPSRPFDNLHLRDDIWTVIQDCWEQDPSIRPHANTLRSQFISIASHTLELANDWNNCLPTELWKNIQRPKRSFPNDLEKEIGPTSLRRYSSHLVFEPGERINMNLSDESGQLIHEGKLFQPEGGFIRKGLNELYVLLFDDYLVLTKPKVKDGVTKYHANHRPVLLDFILQTNFTDPPIQRHGGNGLFRRLSNSPTLVSPGTDSGLIYPLTLYHSGHENGFILYAESAQSRLEWKQKLEEALAIRKAVQESNQLFEMERLSPDTSSTLRAVSSPVLEQKDWLARRLTCLVSFDIVNGQGLLALGCADGVWIGFRHDPTSIQHVLQLKMVSQCAVLESSGIFLVLADKSLFAYHVEALVRSESSVQVSKVPHKLNGKHDVHSFNIGSLQGRMLVVYMAKKGQDNIFRVLEVKADRIDERAEVLAESPPSNLFRVYKDFAVKCPGAFDFTFLEAWIVVLCEGGFEIIDLEELESETVPQRTDPRLRLLAKRFAKRYPKAIFCSADDEFLLCYNEFGLFVNRYGQPGRVAELIQWEGTAERVALQFPYVLLFNPRFIEVRHLQTGRLVQVIPGSNVRCIWDSRRLDMDNIPVHNEVHVVMGAPSISDPSTVLQQVFALCQSTRHLTIED</sequence>
<dbReference type="InterPro" id="IPR001849">
    <property type="entry name" value="PH_domain"/>
</dbReference>
<dbReference type="InterPro" id="IPR000719">
    <property type="entry name" value="Prot_kinase_dom"/>
</dbReference>
<comment type="caution">
    <text evidence="6">The sequence shown here is derived from an EMBL/GenBank/DDBJ whole genome shotgun (WGS) entry which is preliminary data.</text>
</comment>
<organism evidence="6 7">
    <name type="scientific">Marasmiellus scandens</name>
    <dbReference type="NCBI Taxonomy" id="2682957"/>
    <lineage>
        <taxon>Eukaryota</taxon>
        <taxon>Fungi</taxon>
        <taxon>Dikarya</taxon>
        <taxon>Basidiomycota</taxon>
        <taxon>Agaricomycotina</taxon>
        <taxon>Agaricomycetes</taxon>
        <taxon>Agaricomycetidae</taxon>
        <taxon>Agaricales</taxon>
        <taxon>Marasmiineae</taxon>
        <taxon>Omphalotaceae</taxon>
        <taxon>Marasmiellus</taxon>
    </lineage>
</organism>
<evidence type="ECO:0000259" key="3">
    <source>
        <dbReference type="PROSITE" id="PS50003"/>
    </source>
</evidence>
<dbReference type="InterPro" id="IPR001245">
    <property type="entry name" value="Ser-Thr/Tyr_kinase_cat_dom"/>
</dbReference>
<dbReference type="Pfam" id="PF07714">
    <property type="entry name" value="PK_Tyr_Ser-Thr"/>
    <property type="match status" value="1"/>
</dbReference>
<dbReference type="Pfam" id="PF00780">
    <property type="entry name" value="CNH"/>
    <property type="match status" value="1"/>
</dbReference>
<dbReference type="SUPFAM" id="SSF50729">
    <property type="entry name" value="PH domain-like"/>
    <property type="match status" value="1"/>
</dbReference>
<evidence type="ECO:0000259" key="4">
    <source>
        <dbReference type="PROSITE" id="PS50011"/>
    </source>
</evidence>
<dbReference type="Gene3D" id="1.10.510.10">
    <property type="entry name" value="Transferase(Phosphotransferase) domain 1"/>
    <property type="match status" value="1"/>
</dbReference>
<keyword evidence="2" id="KW-0344">Guanine-nucleotide releasing factor</keyword>
<dbReference type="InterPro" id="IPR041675">
    <property type="entry name" value="PH_5"/>
</dbReference>
<dbReference type="Gene3D" id="2.30.29.30">
    <property type="entry name" value="Pleckstrin-homology domain (PH domain)/Phosphotyrosine-binding domain (PTB)"/>
    <property type="match status" value="1"/>
</dbReference>
<protein>
    <submittedName>
        <fullName evidence="6">Rho guanine nucleotide exchange factor</fullName>
    </submittedName>
</protein>
<dbReference type="InterPro" id="IPR008271">
    <property type="entry name" value="Ser/Thr_kinase_AS"/>
</dbReference>
<evidence type="ECO:0000256" key="1">
    <source>
        <dbReference type="ARBA" id="ARBA00022553"/>
    </source>
</evidence>
<dbReference type="PROSITE" id="PS50011">
    <property type="entry name" value="PROTEIN_KINASE_DOM"/>
    <property type="match status" value="1"/>
</dbReference>
<evidence type="ECO:0000259" key="5">
    <source>
        <dbReference type="PROSITE" id="PS50219"/>
    </source>
</evidence>
<keyword evidence="7" id="KW-1185">Reference proteome</keyword>
<name>A0ABR1ISS3_9AGAR</name>
<evidence type="ECO:0000313" key="7">
    <source>
        <dbReference type="Proteomes" id="UP001498398"/>
    </source>
</evidence>
<dbReference type="InterPro" id="IPR001180">
    <property type="entry name" value="CNH_dom"/>
</dbReference>
<gene>
    <name evidence="6" type="primary">TUS1_15</name>
    <name evidence="6" type="ORF">VKT23_018647</name>
</gene>
<dbReference type="PANTHER" id="PTHR46572:SF1">
    <property type="entry name" value="RHO1 GUANINE NUCLEOTIDE EXCHANGE FACTOR TUS1"/>
    <property type="match status" value="1"/>
</dbReference>
<proteinExistence type="predicted"/>
<keyword evidence="1" id="KW-0597">Phosphoprotein</keyword>
<dbReference type="Proteomes" id="UP001498398">
    <property type="component" value="Unassembled WGS sequence"/>
</dbReference>
<dbReference type="SMART" id="SM00233">
    <property type="entry name" value="PH"/>
    <property type="match status" value="1"/>
</dbReference>
<feature type="domain" description="CNH" evidence="5">
    <location>
        <begin position="620"/>
        <end position="920"/>
    </location>
</feature>
<dbReference type="PANTHER" id="PTHR46572">
    <property type="entry name" value="RHO1 GDP-GTP EXCHANGE PROTEIN 1-RELATED"/>
    <property type="match status" value="1"/>
</dbReference>
<dbReference type="SUPFAM" id="SSF56112">
    <property type="entry name" value="Protein kinase-like (PK-like)"/>
    <property type="match status" value="1"/>
</dbReference>
<dbReference type="PROSITE" id="PS50219">
    <property type="entry name" value="CNH"/>
    <property type="match status" value="1"/>
</dbReference>
<dbReference type="PROSITE" id="PS00108">
    <property type="entry name" value="PROTEIN_KINASE_ST"/>
    <property type="match status" value="1"/>
</dbReference>
<dbReference type="PROSITE" id="PS50003">
    <property type="entry name" value="PH_DOMAIN"/>
    <property type="match status" value="1"/>
</dbReference>
<dbReference type="PRINTS" id="PR00109">
    <property type="entry name" value="TYRKINASE"/>
</dbReference>
<evidence type="ECO:0000313" key="6">
    <source>
        <dbReference type="EMBL" id="KAK7437402.1"/>
    </source>
</evidence>
<dbReference type="SMART" id="SM00036">
    <property type="entry name" value="CNH"/>
    <property type="match status" value="1"/>
</dbReference>